<name>A0A3M2LNA6_9ACTN</name>
<keyword evidence="4" id="KW-1185">Reference proteome</keyword>
<keyword evidence="1" id="KW-0521">NADP</keyword>
<accession>A0A3M2LNA6</accession>
<dbReference type="SUPFAM" id="SSF51735">
    <property type="entry name" value="NAD(P)-binding Rossmann-fold domains"/>
    <property type="match status" value="1"/>
</dbReference>
<dbReference type="AlphaFoldDB" id="A0A3M2LNA6"/>
<dbReference type="PANTHER" id="PTHR42748">
    <property type="entry name" value="NITROGEN METABOLITE REPRESSION PROTEIN NMRA FAMILY MEMBER"/>
    <property type="match status" value="1"/>
</dbReference>
<proteinExistence type="predicted"/>
<dbReference type="Proteomes" id="UP000278673">
    <property type="component" value="Unassembled WGS sequence"/>
</dbReference>
<evidence type="ECO:0000313" key="3">
    <source>
        <dbReference type="EMBL" id="RMI38909.1"/>
    </source>
</evidence>
<feature type="domain" description="NAD(P)-binding" evidence="2">
    <location>
        <begin position="7"/>
        <end position="173"/>
    </location>
</feature>
<dbReference type="InterPro" id="IPR036291">
    <property type="entry name" value="NAD(P)-bd_dom_sf"/>
</dbReference>
<organism evidence="3 4">
    <name type="scientific">Streptomyces triticirhizae</name>
    <dbReference type="NCBI Taxonomy" id="2483353"/>
    <lineage>
        <taxon>Bacteria</taxon>
        <taxon>Bacillati</taxon>
        <taxon>Actinomycetota</taxon>
        <taxon>Actinomycetes</taxon>
        <taxon>Kitasatosporales</taxon>
        <taxon>Streptomycetaceae</taxon>
        <taxon>Streptomyces</taxon>
    </lineage>
</organism>
<reference evidence="3 4" key="1">
    <citation type="submission" date="2018-10" db="EMBL/GenBank/DDBJ databases">
        <title>Isolation, diversity and antifungal activity of actinobacteria from wheat.</title>
        <authorList>
            <person name="Han C."/>
        </authorList>
    </citation>
    <scope>NUCLEOTIDE SEQUENCE [LARGE SCALE GENOMIC DNA]</scope>
    <source>
        <strain evidence="3 4">NEAU-YY642</strain>
    </source>
</reference>
<protein>
    <submittedName>
        <fullName evidence="3">NAD-dependent dehydratase</fullName>
    </submittedName>
</protein>
<dbReference type="InterPro" id="IPR051164">
    <property type="entry name" value="NmrA-like_oxidored"/>
</dbReference>
<comment type="caution">
    <text evidence="3">The sequence shown here is derived from an EMBL/GenBank/DDBJ whole genome shotgun (WGS) entry which is preliminary data.</text>
</comment>
<gene>
    <name evidence="3" type="ORF">EBN88_15890</name>
</gene>
<evidence type="ECO:0000313" key="4">
    <source>
        <dbReference type="Proteomes" id="UP000278673"/>
    </source>
</evidence>
<dbReference type="PANTHER" id="PTHR42748:SF3">
    <property type="entry name" value="BLL4366 PROTEIN"/>
    <property type="match status" value="1"/>
</dbReference>
<sequence>MRIAIVGGTGTLGRLVVEEARVRGHQVRVLCRRSPEYPVDLRTGRGLADALDGVDVVVDAANDPSRRPGATLVEGTRLLLAAEVACRVRHHVAVSVVGAERLPGAYTRAKTEQERTVANSPVPWTVVRATQFHELLVTGFRALARTRLMPLPGVPLRPVAAAEVAPVVVEAAERAPRGERLAVVGPEVADLRRLAAAWREATGSRALPLTVPLPGAMGRALRAGAATGDEAMGAAGSTGSTGGGAPVVGVAAFAEWLRGVRV</sequence>
<dbReference type="EMBL" id="RFFJ01000082">
    <property type="protein sequence ID" value="RMI38909.1"/>
    <property type="molecule type" value="Genomic_DNA"/>
</dbReference>
<dbReference type="RefSeq" id="WP_122184538.1">
    <property type="nucleotide sequence ID" value="NZ_RFFJ01000082.1"/>
</dbReference>
<dbReference type="InterPro" id="IPR016040">
    <property type="entry name" value="NAD(P)-bd_dom"/>
</dbReference>
<evidence type="ECO:0000256" key="1">
    <source>
        <dbReference type="ARBA" id="ARBA00022857"/>
    </source>
</evidence>
<dbReference type="Gene3D" id="3.40.50.720">
    <property type="entry name" value="NAD(P)-binding Rossmann-like Domain"/>
    <property type="match status" value="1"/>
</dbReference>
<dbReference type="Pfam" id="PF13460">
    <property type="entry name" value="NAD_binding_10"/>
    <property type="match status" value="1"/>
</dbReference>
<evidence type="ECO:0000259" key="2">
    <source>
        <dbReference type="Pfam" id="PF13460"/>
    </source>
</evidence>